<sequence length="454" mass="49992">MDVLILIFIGGPQESGEIWEFALRKTPMWRSREYTETTCINRPDIDDIQAHWPLSMSTSIGAGRRLGSMVQSRANRDLPTWDAGFRARGSASALENPTLVVSHRSPILSVELVYLETPSPSISSSSRDPFFFCPYYCLKQTRQMADLFLPFTPSPRSTLLAVIPSASSSAENSPPAALTRSSPSPRLRREQRKVLHPLADDSDDGYSPHPSIYEASPVASDDEGRDDKEPLCDSYDSGKQNPELMDLEQPGSPESTGRGRNFSRFSGLSMMETIAEQKSIASTRDEMLDGGAYSPLQQDEESEDDGDEQYYYDYASPTQPLHPVMSASAPNLGGPPYPSSSEHPTSAPSASMFFSQGLSSSPRQFAPHQPTFRPALSMNRSYGTLTSHPFHRAPVLTTVPDPYTENQRTPDSLESPIGRSRSGSIRDLGVWGRLCKGFCLVCCCVSIGDDDHYP</sequence>
<organism evidence="2 3">
    <name type="scientific">Discina gigas</name>
    <dbReference type="NCBI Taxonomy" id="1032678"/>
    <lineage>
        <taxon>Eukaryota</taxon>
        <taxon>Fungi</taxon>
        <taxon>Dikarya</taxon>
        <taxon>Ascomycota</taxon>
        <taxon>Pezizomycotina</taxon>
        <taxon>Pezizomycetes</taxon>
        <taxon>Pezizales</taxon>
        <taxon>Discinaceae</taxon>
        <taxon>Discina</taxon>
    </lineage>
</organism>
<evidence type="ECO:0000256" key="1">
    <source>
        <dbReference type="SAM" id="MobiDB-lite"/>
    </source>
</evidence>
<feature type="compositionally biased region" description="Polar residues" evidence="1">
    <location>
        <begin position="339"/>
        <end position="350"/>
    </location>
</feature>
<accession>A0ABR3GD26</accession>
<comment type="caution">
    <text evidence="2">The sequence shown here is derived from an EMBL/GenBank/DDBJ whole genome shotgun (WGS) entry which is preliminary data.</text>
</comment>
<protein>
    <submittedName>
        <fullName evidence="2">Uncharacterized protein</fullName>
    </submittedName>
</protein>
<reference evidence="2 3" key="1">
    <citation type="submission" date="2024-02" db="EMBL/GenBank/DDBJ databases">
        <title>Discinaceae phylogenomics.</title>
        <authorList>
            <person name="Dirks A.C."/>
            <person name="James T.Y."/>
        </authorList>
    </citation>
    <scope>NUCLEOTIDE SEQUENCE [LARGE SCALE GENOMIC DNA]</scope>
    <source>
        <strain evidence="2 3">ACD0624</strain>
    </source>
</reference>
<proteinExistence type="predicted"/>
<evidence type="ECO:0000313" key="3">
    <source>
        <dbReference type="Proteomes" id="UP001447188"/>
    </source>
</evidence>
<feature type="compositionally biased region" description="Acidic residues" evidence="1">
    <location>
        <begin position="298"/>
        <end position="310"/>
    </location>
</feature>
<feature type="region of interest" description="Disordered" evidence="1">
    <location>
        <begin position="394"/>
        <end position="419"/>
    </location>
</feature>
<feature type="region of interest" description="Disordered" evidence="1">
    <location>
        <begin position="166"/>
        <end position="263"/>
    </location>
</feature>
<gene>
    <name evidence="2" type="ORF">Q9L58_007340</name>
</gene>
<feature type="compositionally biased region" description="Low complexity" evidence="1">
    <location>
        <begin position="166"/>
        <end position="185"/>
    </location>
</feature>
<evidence type="ECO:0000313" key="2">
    <source>
        <dbReference type="EMBL" id="KAL0633736.1"/>
    </source>
</evidence>
<feature type="region of interest" description="Disordered" evidence="1">
    <location>
        <begin position="289"/>
        <end position="350"/>
    </location>
</feature>
<name>A0ABR3GD26_9PEZI</name>
<keyword evidence="3" id="KW-1185">Reference proteome</keyword>
<dbReference type="EMBL" id="JBBBZM010000115">
    <property type="protein sequence ID" value="KAL0633736.1"/>
    <property type="molecule type" value="Genomic_DNA"/>
</dbReference>
<dbReference type="Proteomes" id="UP001447188">
    <property type="component" value="Unassembled WGS sequence"/>
</dbReference>